<dbReference type="Proteomes" id="UP000712157">
    <property type="component" value="Unassembled WGS sequence"/>
</dbReference>
<feature type="domain" description="DUF4474" evidence="2">
    <location>
        <begin position="46"/>
        <end position="286"/>
    </location>
</feature>
<proteinExistence type="predicted"/>
<gene>
    <name evidence="3" type="ORF">KTH89_09930</name>
</gene>
<organism evidence="3 4">
    <name type="scientific">Diplocloster agilis</name>
    <dbReference type="NCBI Taxonomy" id="2850323"/>
    <lineage>
        <taxon>Bacteria</taxon>
        <taxon>Bacillati</taxon>
        <taxon>Bacillota</taxon>
        <taxon>Clostridia</taxon>
        <taxon>Lachnospirales</taxon>
        <taxon>Lachnospiraceae</taxon>
        <taxon>Diplocloster</taxon>
    </lineage>
</organism>
<keyword evidence="1" id="KW-0812">Transmembrane</keyword>
<dbReference type="RefSeq" id="WP_158344140.1">
    <property type="nucleotide sequence ID" value="NZ_JAHQCW010000014.1"/>
</dbReference>
<protein>
    <submittedName>
        <fullName evidence="3">DUF4474 domain-containing protein</fullName>
    </submittedName>
</protein>
<evidence type="ECO:0000256" key="1">
    <source>
        <dbReference type="SAM" id="Phobius"/>
    </source>
</evidence>
<dbReference type="AlphaFoldDB" id="A0A949K026"/>
<evidence type="ECO:0000313" key="4">
    <source>
        <dbReference type="Proteomes" id="UP000712157"/>
    </source>
</evidence>
<name>A0A949K026_9FIRM</name>
<evidence type="ECO:0000313" key="3">
    <source>
        <dbReference type="EMBL" id="MBU9736857.1"/>
    </source>
</evidence>
<dbReference type="InterPro" id="IPR029322">
    <property type="entry name" value="DUF4474"/>
</dbReference>
<comment type="caution">
    <text evidence="3">The sequence shown here is derived from an EMBL/GenBank/DDBJ whole genome shotgun (WGS) entry which is preliminary data.</text>
</comment>
<keyword evidence="4" id="KW-1185">Reference proteome</keyword>
<reference evidence="3" key="1">
    <citation type="submission" date="2021-06" db="EMBL/GenBank/DDBJ databases">
        <title>Description of novel taxa of the family Lachnospiraceae.</title>
        <authorList>
            <person name="Chaplin A.V."/>
            <person name="Sokolova S.R."/>
            <person name="Pikina A.P."/>
            <person name="Korzhanova M."/>
            <person name="Belova V."/>
            <person name="Korostin D."/>
            <person name="Efimov B.A."/>
        </authorList>
    </citation>
    <scope>NUCLEOTIDE SEQUENCE</scope>
    <source>
        <strain evidence="3">ASD5720</strain>
    </source>
</reference>
<accession>A0A949K026</accession>
<dbReference type="Pfam" id="PF14751">
    <property type="entry name" value="DUF4474"/>
    <property type="match status" value="1"/>
</dbReference>
<dbReference type="EMBL" id="JAHQCW010000014">
    <property type="protein sequence ID" value="MBU9736857.1"/>
    <property type="molecule type" value="Genomic_DNA"/>
</dbReference>
<sequence>MPGEFWYVLGGLAVLAALCMICVIRRRKLLKRIKERGSDEKLREIDRELLGAGFAYDYNQDIFYGRMDAWQREAGYCKIYDEAAYMAGMEYDCEPITFTYGEKRWLIEFWKGQYGMCTGAEVGIFCTQEEDIFVPGEFQGTFYKSVSDEDRLYIAYYLKRRGEVLCYQKGLHWRLSAFKLGMFSEPSELTMDIKITFPDAGMCEAFQEALFEAGYTQSEIVAGYRTMFVKFRQPHTRQPVTRTVEGARVTQRHNRLYVRAYRYLTRNYSWTPDKLCYLKAFLPNVFRTVIRLGQGRERYREYANIRFYQNGE</sequence>
<feature type="transmembrane region" description="Helical" evidence="1">
    <location>
        <begin position="6"/>
        <end position="24"/>
    </location>
</feature>
<evidence type="ECO:0000259" key="2">
    <source>
        <dbReference type="Pfam" id="PF14751"/>
    </source>
</evidence>
<keyword evidence="1" id="KW-0472">Membrane</keyword>
<keyword evidence="1" id="KW-1133">Transmembrane helix</keyword>